<dbReference type="EMBL" id="JBJJXI010000054">
    <property type="protein sequence ID" value="KAL3400059.1"/>
    <property type="molecule type" value="Genomic_DNA"/>
</dbReference>
<proteinExistence type="predicted"/>
<keyword evidence="2" id="KW-1185">Reference proteome</keyword>
<name>A0ABD2X4I9_9HYME</name>
<reference evidence="1 2" key="1">
    <citation type="journal article" date="2024" name="bioRxiv">
        <title>A reference genome for Trichogramma kaykai: A tiny desert-dwelling parasitoid wasp with competing sex-ratio distorters.</title>
        <authorList>
            <person name="Culotta J."/>
            <person name="Lindsey A.R."/>
        </authorList>
    </citation>
    <scope>NUCLEOTIDE SEQUENCE [LARGE SCALE GENOMIC DNA]</scope>
    <source>
        <strain evidence="1 2">KSX58</strain>
    </source>
</reference>
<protein>
    <submittedName>
        <fullName evidence="1">Uncharacterized protein</fullName>
    </submittedName>
</protein>
<accession>A0ABD2X4I9</accession>
<gene>
    <name evidence="1" type="ORF">TKK_006669</name>
</gene>
<comment type="caution">
    <text evidence="1">The sequence shown here is derived from an EMBL/GenBank/DDBJ whole genome shotgun (WGS) entry which is preliminary data.</text>
</comment>
<organism evidence="1 2">
    <name type="scientific">Trichogramma kaykai</name>
    <dbReference type="NCBI Taxonomy" id="54128"/>
    <lineage>
        <taxon>Eukaryota</taxon>
        <taxon>Metazoa</taxon>
        <taxon>Ecdysozoa</taxon>
        <taxon>Arthropoda</taxon>
        <taxon>Hexapoda</taxon>
        <taxon>Insecta</taxon>
        <taxon>Pterygota</taxon>
        <taxon>Neoptera</taxon>
        <taxon>Endopterygota</taxon>
        <taxon>Hymenoptera</taxon>
        <taxon>Apocrita</taxon>
        <taxon>Proctotrupomorpha</taxon>
        <taxon>Chalcidoidea</taxon>
        <taxon>Trichogrammatidae</taxon>
        <taxon>Trichogramma</taxon>
    </lineage>
</organism>
<dbReference type="AlphaFoldDB" id="A0ABD2X4I9"/>
<sequence length="87" mass="10195">MEHVDALSRAFPEEKIGKVYMIKNPTEEVFLYKFSDDATQQKVKILRKEPSDRSPAEDSEVQDYELNKGMLYKKIDNERKLVVPKSM</sequence>
<evidence type="ECO:0000313" key="2">
    <source>
        <dbReference type="Proteomes" id="UP001627154"/>
    </source>
</evidence>
<dbReference type="Proteomes" id="UP001627154">
    <property type="component" value="Unassembled WGS sequence"/>
</dbReference>
<evidence type="ECO:0000313" key="1">
    <source>
        <dbReference type="EMBL" id="KAL3400059.1"/>
    </source>
</evidence>